<dbReference type="Gene3D" id="6.10.140.1950">
    <property type="match status" value="1"/>
</dbReference>
<protein>
    <recommendedName>
        <fullName evidence="7 8">Peptide chain release factor 1</fullName>
        <shortName evidence="7">RF-1</shortName>
    </recommendedName>
</protein>
<dbReference type="FunFam" id="3.30.160.20:FF:000004">
    <property type="entry name" value="Peptide chain release factor 1"/>
    <property type="match status" value="1"/>
</dbReference>
<dbReference type="PANTHER" id="PTHR43804">
    <property type="entry name" value="LD18447P"/>
    <property type="match status" value="1"/>
</dbReference>
<dbReference type="Proteomes" id="UP000253061">
    <property type="component" value="Unassembled WGS sequence"/>
</dbReference>
<comment type="similarity">
    <text evidence="3 7">Belongs to the prokaryotic/mitochondrial release factor family.</text>
</comment>
<keyword evidence="5 7" id="KW-0963">Cytoplasm</keyword>
<keyword evidence="4 7" id="KW-0488">Methylation</keyword>
<dbReference type="NCBIfam" id="TIGR00019">
    <property type="entry name" value="prfA"/>
    <property type="match status" value="1"/>
</dbReference>
<dbReference type="NCBIfam" id="NF001859">
    <property type="entry name" value="PRK00591.1"/>
    <property type="match status" value="1"/>
</dbReference>
<dbReference type="RefSeq" id="WP_062956093.1">
    <property type="nucleotide sequence ID" value="NZ_JPWB01000009.1"/>
</dbReference>
<evidence type="ECO:0000256" key="8">
    <source>
        <dbReference type="NCBIfam" id="TIGR00019"/>
    </source>
</evidence>
<dbReference type="AlphaFoldDB" id="A0A367V6B4"/>
<dbReference type="FunFam" id="3.30.70.1660:FF:000002">
    <property type="entry name" value="Peptide chain release factor 1"/>
    <property type="match status" value="1"/>
</dbReference>
<dbReference type="PROSITE" id="PS00745">
    <property type="entry name" value="RF_PROK_I"/>
    <property type="match status" value="1"/>
</dbReference>
<dbReference type="GO" id="GO:0016149">
    <property type="term" value="F:translation release factor activity, codon specific"/>
    <property type="evidence" value="ECO:0007669"/>
    <property type="project" value="UniProtKB-UniRule"/>
</dbReference>
<proteinExistence type="inferred from homology"/>
<dbReference type="FunFam" id="3.30.70.1660:FF:000004">
    <property type="entry name" value="Peptide chain release factor 1"/>
    <property type="match status" value="1"/>
</dbReference>
<comment type="subcellular location">
    <subcellularLocation>
        <location evidence="2 7">Cytoplasm</location>
    </subcellularLocation>
</comment>
<evidence type="ECO:0000259" key="11">
    <source>
        <dbReference type="PROSITE" id="PS00745"/>
    </source>
</evidence>
<dbReference type="InterPro" id="IPR005139">
    <property type="entry name" value="PCRF"/>
</dbReference>
<feature type="modified residue" description="N5-methylglutamine" evidence="7">
    <location>
        <position position="235"/>
    </location>
</feature>
<evidence type="ECO:0000256" key="1">
    <source>
        <dbReference type="ARBA" id="ARBA00002986"/>
    </source>
</evidence>
<dbReference type="SUPFAM" id="SSF75620">
    <property type="entry name" value="Release factor"/>
    <property type="match status" value="1"/>
</dbReference>
<keyword evidence="9" id="KW-0175">Coiled coil</keyword>
<feature type="compositionally biased region" description="Basic and acidic residues" evidence="10">
    <location>
        <begin position="280"/>
        <end position="308"/>
    </location>
</feature>
<reference evidence="12 13" key="1">
    <citation type="submission" date="2014-07" db="EMBL/GenBank/DDBJ databases">
        <title>Draft genome sequence of Thalassospira profundimaris R8-17.</title>
        <authorList>
            <person name="Lai Q."/>
            <person name="Shao Z."/>
        </authorList>
    </citation>
    <scope>NUCLEOTIDE SEQUENCE [LARGE SCALE GENOMIC DNA]</scope>
    <source>
        <strain evidence="12 13">R8-17</strain>
    </source>
</reference>
<dbReference type="Pfam" id="PF03462">
    <property type="entry name" value="PCRF"/>
    <property type="match status" value="1"/>
</dbReference>
<dbReference type="Pfam" id="PF00472">
    <property type="entry name" value="RF-1"/>
    <property type="match status" value="1"/>
</dbReference>
<feature type="region of interest" description="Disordered" evidence="10">
    <location>
        <begin position="280"/>
        <end position="312"/>
    </location>
</feature>
<dbReference type="InterPro" id="IPR000352">
    <property type="entry name" value="Pep_chain_release_fac_I"/>
</dbReference>
<keyword evidence="6 7" id="KW-0648">Protein biosynthesis</keyword>
<feature type="domain" description="Prokaryotic-type class I peptide chain release factors" evidence="11">
    <location>
        <begin position="228"/>
        <end position="244"/>
    </location>
</feature>
<name>A0A367V6B4_9PROT</name>
<comment type="function">
    <text evidence="1 7">Peptide chain release factor 1 directs the termination of translation in response to the peptide chain termination codons UAG and UAA.</text>
</comment>
<evidence type="ECO:0000256" key="9">
    <source>
        <dbReference type="SAM" id="Coils"/>
    </source>
</evidence>
<dbReference type="Gene3D" id="3.30.70.1660">
    <property type="match status" value="1"/>
</dbReference>
<feature type="coiled-coil region" evidence="9">
    <location>
        <begin position="45"/>
        <end position="96"/>
    </location>
</feature>
<evidence type="ECO:0000256" key="2">
    <source>
        <dbReference type="ARBA" id="ARBA00004496"/>
    </source>
</evidence>
<dbReference type="Gene3D" id="3.30.160.20">
    <property type="match status" value="1"/>
</dbReference>
<dbReference type="PANTHER" id="PTHR43804:SF7">
    <property type="entry name" value="LD18447P"/>
    <property type="match status" value="1"/>
</dbReference>
<evidence type="ECO:0000313" key="12">
    <source>
        <dbReference type="EMBL" id="RCK19902.1"/>
    </source>
</evidence>
<accession>A0A367V6B4</accession>
<dbReference type="InterPro" id="IPR045853">
    <property type="entry name" value="Pep_chain_release_fac_I_sf"/>
</dbReference>
<evidence type="ECO:0000256" key="3">
    <source>
        <dbReference type="ARBA" id="ARBA00010835"/>
    </source>
</evidence>
<comment type="PTM">
    <text evidence="7">Methylated by PrmC. Methylation increases the termination efficiency of RF1.</text>
</comment>
<evidence type="ECO:0000256" key="6">
    <source>
        <dbReference type="ARBA" id="ARBA00022917"/>
    </source>
</evidence>
<evidence type="ECO:0000256" key="7">
    <source>
        <dbReference type="HAMAP-Rule" id="MF_00093"/>
    </source>
</evidence>
<evidence type="ECO:0000256" key="10">
    <source>
        <dbReference type="SAM" id="MobiDB-lite"/>
    </source>
</evidence>
<dbReference type="InterPro" id="IPR050057">
    <property type="entry name" value="Prokaryotic/Mito_RF"/>
</dbReference>
<dbReference type="InterPro" id="IPR004373">
    <property type="entry name" value="RF-1"/>
</dbReference>
<dbReference type="HAMAP" id="MF_00093">
    <property type="entry name" value="Rel_fac_1"/>
    <property type="match status" value="1"/>
</dbReference>
<evidence type="ECO:0000313" key="13">
    <source>
        <dbReference type="Proteomes" id="UP000253061"/>
    </source>
</evidence>
<organism evidence="12 13">
    <name type="scientific">Thalassospira profundimaris</name>
    <dbReference type="NCBI Taxonomy" id="502049"/>
    <lineage>
        <taxon>Bacteria</taxon>
        <taxon>Pseudomonadati</taxon>
        <taxon>Pseudomonadota</taxon>
        <taxon>Alphaproteobacteria</taxon>
        <taxon>Rhodospirillales</taxon>
        <taxon>Thalassospiraceae</taxon>
        <taxon>Thalassospira</taxon>
    </lineage>
</organism>
<dbReference type="GO" id="GO:0005829">
    <property type="term" value="C:cytosol"/>
    <property type="evidence" value="ECO:0007669"/>
    <property type="project" value="UniProtKB-ARBA"/>
</dbReference>
<evidence type="ECO:0000256" key="5">
    <source>
        <dbReference type="ARBA" id="ARBA00022490"/>
    </source>
</evidence>
<dbReference type="EMBL" id="JPWB01000009">
    <property type="protein sequence ID" value="RCK19902.1"/>
    <property type="molecule type" value="Genomic_DNA"/>
</dbReference>
<evidence type="ECO:0000256" key="4">
    <source>
        <dbReference type="ARBA" id="ARBA00022481"/>
    </source>
</evidence>
<comment type="caution">
    <text evidence="12">The sequence shown here is derived from an EMBL/GenBank/DDBJ whole genome shotgun (WGS) entry which is preliminary data.</text>
</comment>
<gene>
    <name evidence="7" type="primary">prfA</name>
    <name evidence="12" type="ORF">TH6_18005</name>
</gene>
<sequence>MSLDLGKLEGVTRRFDELNALLSSGELDGDGFSKLSREHAELAPVVEAIEAYKKLLNDLSEAEEILEDPDGDRDMREMAEAEKYDIQEKLPEAERQMKLMLIPKDSADTKNAILEIRAGTGGEEAALFAADLYRMYQRYAEGRGWKFEQMDASENDLGGFKEVIVNVSGTDVFARLKFESGVHRVQRVPVTEGGGRIHTSAATVAVLPEAEDVDIKIDPKDLRIDTYRSQGAGGQHVNTTDSAVRITHIPTGVVAASQEAKSQHKNKEKAMKMLMSRLYDQERESKDSERAADRKSQVGSGDRSERIRTYNFPQGRVSDHRINLTLYRLDDFIAGGPAVDEMIDALISEEQAQKLAEIES</sequence>
<dbReference type="SMART" id="SM00937">
    <property type="entry name" value="PCRF"/>
    <property type="match status" value="1"/>
</dbReference>